<dbReference type="RefSeq" id="WP_044178238.1">
    <property type="nucleotide sequence ID" value="NZ_AP018046.1"/>
</dbReference>
<evidence type="ECO:0000256" key="1">
    <source>
        <dbReference type="SAM" id="Phobius"/>
    </source>
</evidence>
<protein>
    <submittedName>
        <fullName evidence="3">DUF2975 domain-containing protein</fullName>
    </submittedName>
</protein>
<reference evidence="4" key="2">
    <citation type="submission" date="2017-05" db="EMBL/GenBank/DDBJ databases">
        <title>Whole genome sequence of fish pathogenic bacteria, Photobacterium damselae subsp. piscicida, strain 91-197, isolated from hybrid striped bass (Morone sp.) in USA.</title>
        <authorList>
            <person name="Teru Y."/>
            <person name="Hikima J."/>
            <person name="Kono T."/>
            <person name="Sakai M."/>
            <person name="Takano T."/>
            <person name="Hawke J.P."/>
            <person name="Takeyama H."/>
            <person name="Aoki T."/>
        </authorList>
    </citation>
    <scope>NUCLEOTIDE SEQUENCE [LARGE SCALE GENOMIC DNA]</scope>
    <source>
        <strain evidence="4">91-197</strain>
    </source>
</reference>
<feature type="transmembrane region" description="Helical" evidence="1">
    <location>
        <begin position="62"/>
        <end position="83"/>
    </location>
</feature>
<sequence>MTNIQKQSRRVRLFFQSLLFLTPIGVCYYWLTVQTPNDFLTMMGFVQTRIDIGSYTQQPLTMMTRVLAMISSLLLSGVILYALRVLMHLFKNYEQNEIFTLDNAMCYRKLGYSIFYWVGGSVVYGTAMSVILSFNNPPGERLLTVTFAGIDFLTLIFGMIILIISWVMQEGFRIADENNHTI</sequence>
<reference evidence="3 5" key="3">
    <citation type="submission" date="2020-09" db="EMBL/GenBank/DDBJ databases">
        <title>Complete, closed and curated genome sequences of Photobacterium damselae subsp. piscicida isolates from Australia indicate localised evolution and additional plasmid-borne pathogenicity mechanisms.</title>
        <authorList>
            <person name="Baseggio L."/>
            <person name="Silayeva O."/>
            <person name="Buller N."/>
            <person name="Landos M."/>
            <person name="Engelstaedter J."/>
            <person name="Barnes A.C."/>
        </authorList>
    </citation>
    <scope>NUCLEOTIDE SEQUENCE [LARGE SCALE GENOMIC DNA]</scope>
    <source>
        <strain evidence="3 5">AS-16-0540-1</strain>
    </source>
</reference>
<feature type="transmembrane region" description="Helical" evidence="1">
    <location>
        <begin position="114"/>
        <end position="134"/>
    </location>
</feature>
<dbReference type="Proteomes" id="UP000218676">
    <property type="component" value="Chromosome 2"/>
</dbReference>
<evidence type="ECO:0000313" key="5">
    <source>
        <dbReference type="Proteomes" id="UP000516656"/>
    </source>
</evidence>
<dbReference type="EMBL" id="CP061855">
    <property type="protein sequence ID" value="QOD58578.1"/>
    <property type="molecule type" value="Genomic_DNA"/>
</dbReference>
<reference evidence="2" key="1">
    <citation type="journal article" date="2017" name="Genome Announc.">
        <title>Whole-Genome Sequence of Photobacterium damselae subsp. piscicida Strain 91-197, Isolated from Hybrid Striped Bass (Morone sp.) in the United States.</title>
        <authorList>
            <person name="Teru Y."/>
            <person name="Hikima J."/>
            <person name="Kono T."/>
            <person name="Sakai M."/>
            <person name="Takano T."/>
            <person name="Hawke J.P."/>
            <person name="Takeyama H."/>
            <person name="Aoki T."/>
        </authorList>
    </citation>
    <scope>NUCLEOTIDE SEQUENCE</scope>
    <source>
        <strain evidence="2">91-197</strain>
    </source>
</reference>
<keyword evidence="1" id="KW-0812">Transmembrane</keyword>
<dbReference type="InterPro" id="IPR021354">
    <property type="entry name" value="DUF2975"/>
</dbReference>
<organism evidence="2 4">
    <name type="scientific">Photobacterium damsela subsp. piscicida</name>
    <name type="common">Pasteurella piscicida</name>
    <dbReference type="NCBI Taxonomy" id="38294"/>
    <lineage>
        <taxon>Bacteria</taxon>
        <taxon>Pseudomonadati</taxon>
        <taxon>Pseudomonadota</taxon>
        <taxon>Gammaproteobacteria</taxon>
        <taxon>Vibrionales</taxon>
        <taxon>Vibrionaceae</taxon>
        <taxon>Photobacterium</taxon>
    </lineage>
</organism>
<dbReference type="Pfam" id="PF11188">
    <property type="entry name" value="DUF2975"/>
    <property type="match status" value="1"/>
</dbReference>
<evidence type="ECO:0000313" key="3">
    <source>
        <dbReference type="EMBL" id="QOD58578.1"/>
    </source>
</evidence>
<dbReference type="Proteomes" id="UP000516656">
    <property type="component" value="Chromosome 2"/>
</dbReference>
<dbReference type="AlphaFoldDB" id="A0A1Q9GZI0"/>
<feature type="transmembrane region" description="Helical" evidence="1">
    <location>
        <begin position="12"/>
        <end position="31"/>
    </location>
</feature>
<evidence type="ECO:0000313" key="4">
    <source>
        <dbReference type="Proteomes" id="UP000218676"/>
    </source>
</evidence>
<gene>
    <name evidence="3" type="ORF">IC627_17250</name>
    <name evidence="2" type="ORF">PDPUS_2_00334</name>
</gene>
<keyword evidence="1" id="KW-0472">Membrane</keyword>
<keyword evidence="1" id="KW-1133">Transmembrane helix</keyword>
<proteinExistence type="predicted"/>
<feature type="transmembrane region" description="Helical" evidence="1">
    <location>
        <begin position="146"/>
        <end position="168"/>
    </location>
</feature>
<name>A0A1Q9GZI0_PHODP</name>
<accession>A0A1Q9GZI0</accession>
<evidence type="ECO:0000313" key="2">
    <source>
        <dbReference type="EMBL" id="BAX54920.1"/>
    </source>
</evidence>
<dbReference type="EMBL" id="AP018046">
    <property type="protein sequence ID" value="BAX54920.1"/>
    <property type="molecule type" value="Genomic_DNA"/>
</dbReference>